<organism evidence="3 4">
    <name type="scientific">Amphritea japonica ATCC BAA-1530</name>
    <dbReference type="NCBI Taxonomy" id="1278309"/>
    <lineage>
        <taxon>Bacteria</taxon>
        <taxon>Pseudomonadati</taxon>
        <taxon>Pseudomonadota</taxon>
        <taxon>Gammaproteobacteria</taxon>
        <taxon>Oceanospirillales</taxon>
        <taxon>Oceanospirillaceae</taxon>
        <taxon>Amphritea</taxon>
    </lineage>
</organism>
<evidence type="ECO:0000313" key="4">
    <source>
        <dbReference type="Proteomes" id="UP000595663"/>
    </source>
</evidence>
<dbReference type="Pfam" id="PF17892">
    <property type="entry name" value="Cadherin_5"/>
    <property type="match status" value="1"/>
</dbReference>
<dbReference type="Proteomes" id="UP000595663">
    <property type="component" value="Chromosome"/>
</dbReference>
<evidence type="ECO:0000313" key="3">
    <source>
        <dbReference type="EMBL" id="BBB26769.1"/>
    </source>
</evidence>
<dbReference type="InterPro" id="IPR041690">
    <property type="entry name" value="Cadherin_5"/>
</dbReference>
<dbReference type="KEGG" id="ajp:AMJAP_2178"/>
<dbReference type="InterPro" id="IPR008972">
    <property type="entry name" value="Cupredoxin"/>
</dbReference>
<name>A0A7R6P6A1_9GAMM</name>
<sequence>MNLTAYQSHRVGIRELRKRSLTMNTLRHSALLIGSLMLTSGSIQAATYDLCVGPTTKIILPEGVIQMWGYGLDPVGSGSCNATVPGPQLDVPVGDSTLTVNLRNTLPSDTTSIMIPGQGLPDIGGTPGTFIDGQGRTRVRSFVSETPSGGGTGTYTWNNIKAGTYAYQSGTHVQIQVQMGLYGAVVKNEANGEAYPGVTYDQDKVLIYSAIDPVLHDTVASGNYGPNGTMTSTVRYQPKYFMVNGEPYAPGSTPEDIGLAGSTTLLRMINMDIDTHAPNLLGGHMDLVAESGYPYPYPRRQTSVNLAPGQSKDALLTLGEASNPPGSVELSLYDRRLNTTNGGTSGGGLVNQFTVSGTAASGDPIYYFSTFANQSRNYTTVVAGLSIENRDVVSFNPATGDWALVFDGSDPAYNLVDASNASIPANIDALHVFSDGRMLMSFSTPTTVPNILSPVGGSAIVMFDPLNVGNEFNIVYTPEELSLTKPGENIDALSLDVNGDLQISTIGSAKVPGLSGIQDEDVIRFSQATRTWGMMFDGSDLSSDFTINAADIDALAHPDANQLLFSIVGNVNPLAGLPSTNDEDIVLYSGSFGLNNTTGLLETRMDMTEIGGFPFYSDISAMSWSSGLPYVNSAPTNGDDAYSLDLRLNATLVIAAPGVLANDTDPDMNSLSAQAGTVTTTLGGEIVIAADGSFSYTPPAITGGTDTATYNSDDSYGGVTQGTITINVETSPEPVNEAPLTYNDWVSTDINTALEIDVLANDTDNTGAIDPSTLHIRLEPTQGGTVVIDPITYRITYTPPINFVGTDIFKYKVMDEFGLISGFGGKVRINVTNP</sequence>
<evidence type="ECO:0008006" key="5">
    <source>
        <dbReference type="Google" id="ProtNLM"/>
    </source>
</evidence>
<dbReference type="Pfam" id="PF17963">
    <property type="entry name" value="Big_9"/>
    <property type="match status" value="1"/>
</dbReference>
<dbReference type="Pfam" id="PF00394">
    <property type="entry name" value="Cu-oxidase"/>
    <property type="match status" value="1"/>
</dbReference>
<feature type="domain" description="Plastocyanin-like" evidence="1">
    <location>
        <begin position="235"/>
        <end position="319"/>
    </location>
</feature>
<accession>A0A7R6P6A1</accession>
<dbReference type="InterPro" id="IPR001117">
    <property type="entry name" value="Cu-oxidase_2nd"/>
</dbReference>
<dbReference type="Gene3D" id="2.60.40.3440">
    <property type="match status" value="1"/>
</dbReference>
<reference evidence="3 4" key="1">
    <citation type="journal article" date="2008" name="Int. J. Syst. Evol. Microbiol.">
        <title>Amphritea japonica sp. nov. and Amphritea balenae sp. nov., isolated from the sediment adjacent to sperm whale carcasses off Kagoshima, Japan.</title>
        <authorList>
            <person name="Miyazaki M."/>
            <person name="Nogi Y."/>
            <person name="Fujiwara Y."/>
            <person name="Kawato M."/>
            <person name="Nagahama T."/>
            <person name="Kubokawa K."/>
            <person name="Horikoshi K."/>
        </authorList>
    </citation>
    <scope>NUCLEOTIDE SEQUENCE [LARGE SCALE GENOMIC DNA]</scope>
    <source>
        <strain evidence="3 4">ATCC BAA-1530</strain>
    </source>
</reference>
<dbReference type="Gene3D" id="2.60.40.420">
    <property type="entry name" value="Cupredoxins - blue copper proteins"/>
    <property type="match status" value="1"/>
</dbReference>
<keyword evidence="4" id="KW-1185">Reference proteome</keyword>
<gene>
    <name evidence="3" type="ORF">AMJAP_2178</name>
</gene>
<evidence type="ECO:0000259" key="2">
    <source>
        <dbReference type="Pfam" id="PF17892"/>
    </source>
</evidence>
<feature type="domain" description="Cadherin-like" evidence="2">
    <location>
        <begin position="631"/>
        <end position="729"/>
    </location>
</feature>
<dbReference type="EMBL" id="AP014545">
    <property type="protein sequence ID" value="BBB26769.1"/>
    <property type="molecule type" value="Genomic_DNA"/>
</dbReference>
<evidence type="ECO:0000259" key="1">
    <source>
        <dbReference type="Pfam" id="PF00394"/>
    </source>
</evidence>
<dbReference type="SUPFAM" id="SSF49503">
    <property type="entry name" value="Cupredoxins"/>
    <property type="match status" value="2"/>
</dbReference>
<dbReference type="AlphaFoldDB" id="A0A7R6P6A1"/>
<proteinExistence type="predicted"/>
<protein>
    <recommendedName>
        <fullName evidence="5">RapA2 cadherin-like domain-containing protein</fullName>
    </recommendedName>
</protein>